<comment type="catalytic activity">
    <reaction evidence="3">
        <text>2 GTP = 3',3'-c-di-GMP + 2 diphosphate</text>
        <dbReference type="Rhea" id="RHEA:24898"/>
        <dbReference type="ChEBI" id="CHEBI:33019"/>
        <dbReference type="ChEBI" id="CHEBI:37565"/>
        <dbReference type="ChEBI" id="CHEBI:58805"/>
        <dbReference type="EC" id="2.7.7.65"/>
    </reaction>
</comment>
<protein>
    <recommendedName>
        <fullName evidence="2">diguanylate cyclase</fullName>
        <ecNumber evidence="2">2.7.7.65</ecNumber>
    </recommendedName>
</protein>
<evidence type="ECO:0000256" key="1">
    <source>
        <dbReference type="ARBA" id="ARBA00001946"/>
    </source>
</evidence>
<evidence type="ECO:0000256" key="4">
    <source>
        <dbReference type="SAM" id="Phobius"/>
    </source>
</evidence>
<dbReference type="PANTHER" id="PTHR45138">
    <property type="entry name" value="REGULATORY COMPONENTS OF SENSORY TRANSDUCTION SYSTEM"/>
    <property type="match status" value="1"/>
</dbReference>
<dbReference type="SUPFAM" id="SSF55073">
    <property type="entry name" value="Nucleotide cyclase"/>
    <property type="match status" value="1"/>
</dbReference>
<keyword evidence="4" id="KW-0472">Membrane</keyword>
<dbReference type="OrthoDB" id="9812260at2"/>
<name>A0A0J8JQ29_9ALTE</name>
<keyword evidence="7" id="KW-1185">Reference proteome</keyword>
<dbReference type="InterPro" id="IPR007487">
    <property type="entry name" value="ABC_transpt-TYRBP-like"/>
</dbReference>
<dbReference type="EMBL" id="LAZL01000002">
    <property type="protein sequence ID" value="KMT66811.1"/>
    <property type="molecule type" value="Genomic_DNA"/>
</dbReference>
<evidence type="ECO:0000259" key="5">
    <source>
        <dbReference type="PROSITE" id="PS50887"/>
    </source>
</evidence>
<gene>
    <name evidence="6" type="ORF">XM47_01450</name>
</gene>
<comment type="cofactor">
    <cofactor evidence="1">
        <name>Mg(2+)</name>
        <dbReference type="ChEBI" id="CHEBI:18420"/>
    </cofactor>
</comment>
<dbReference type="PANTHER" id="PTHR45138:SF9">
    <property type="entry name" value="DIGUANYLATE CYCLASE DGCM-RELATED"/>
    <property type="match status" value="1"/>
</dbReference>
<proteinExistence type="predicted"/>
<dbReference type="SMART" id="SM00267">
    <property type="entry name" value="GGDEF"/>
    <property type="match status" value="1"/>
</dbReference>
<dbReference type="Gene3D" id="3.30.70.270">
    <property type="match status" value="1"/>
</dbReference>
<dbReference type="PATRIC" id="fig|1513271.3.peg.305"/>
<evidence type="ECO:0000256" key="2">
    <source>
        <dbReference type="ARBA" id="ARBA00012528"/>
    </source>
</evidence>
<evidence type="ECO:0000256" key="3">
    <source>
        <dbReference type="ARBA" id="ARBA00034247"/>
    </source>
</evidence>
<dbReference type="STRING" id="1513271.XM47_01450"/>
<dbReference type="Pfam" id="PF04392">
    <property type="entry name" value="ABC_sub_bind"/>
    <property type="match status" value="1"/>
</dbReference>
<dbReference type="GO" id="GO:0052621">
    <property type="term" value="F:diguanylate cyclase activity"/>
    <property type="evidence" value="ECO:0007669"/>
    <property type="project" value="UniProtKB-EC"/>
</dbReference>
<dbReference type="RefSeq" id="WP_048688553.1">
    <property type="nucleotide sequence ID" value="NZ_KQ130482.1"/>
</dbReference>
<dbReference type="InterPro" id="IPR050469">
    <property type="entry name" value="Diguanylate_Cyclase"/>
</dbReference>
<dbReference type="InterPro" id="IPR043128">
    <property type="entry name" value="Rev_trsase/Diguanyl_cyclase"/>
</dbReference>
<comment type="caution">
    <text evidence="6">The sequence shown here is derived from an EMBL/GenBank/DDBJ whole genome shotgun (WGS) entry which is preliminary data.</text>
</comment>
<dbReference type="InterPro" id="IPR029787">
    <property type="entry name" value="Nucleotide_cyclase"/>
</dbReference>
<accession>A0A0J8JQ29</accession>
<keyword evidence="4" id="KW-0812">Transmembrane</keyword>
<reference evidence="6 7" key="1">
    <citation type="submission" date="2015-04" db="EMBL/GenBank/DDBJ databases">
        <title>Draft Genome Sequence of the Novel Agar-Digesting Marine Bacterium Q1.</title>
        <authorList>
            <person name="Li Y."/>
            <person name="Li D."/>
            <person name="Chen G."/>
            <person name="Du Z."/>
        </authorList>
    </citation>
    <scope>NUCLEOTIDE SEQUENCE [LARGE SCALE GENOMIC DNA]</scope>
    <source>
        <strain evidence="6 7">Q1</strain>
    </source>
</reference>
<feature type="transmembrane region" description="Helical" evidence="4">
    <location>
        <begin position="347"/>
        <end position="368"/>
    </location>
</feature>
<feature type="domain" description="GGDEF" evidence="5">
    <location>
        <begin position="446"/>
        <end position="575"/>
    </location>
</feature>
<dbReference type="NCBIfam" id="TIGR00254">
    <property type="entry name" value="GGDEF"/>
    <property type="match status" value="1"/>
</dbReference>
<dbReference type="Pfam" id="PF00990">
    <property type="entry name" value="GGDEF"/>
    <property type="match status" value="1"/>
</dbReference>
<evidence type="ECO:0000313" key="6">
    <source>
        <dbReference type="EMBL" id="KMT66811.1"/>
    </source>
</evidence>
<dbReference type="Gene3D" id="3.40.50.2300">
    <property type="match status" value="2"/>
</dbReference>
<keyword evidence="4" id="KW-1133">Transmembrane helix</keyword>
<dbReference type="Proteomes" id="UP000037600">
    <property type="component" value="Unassembled WGS sequence"/>
</dbReference>
<dbReference type="EC" id="2.7.7.65" evidence="2"/>
<dbReference type="InterPro" id="IPR000160">
    <property type="entry name" value="GGDEF_dom"/>
</dbReference>
<dbReference type="CDD" id="cd01949">
    <property type="entry name" value="GGDEF"/>
    <property type="match status" value="1"/>
</dbReference>
<dbReference type="FunFam" id="3.30.70.270:FF:000001">
    <property type="entry name" value="Diguanylate cyclase domain protein"/>
    <property type="match status" value="1"/>
</dbReference>
<sequence length="576" mass="66095">MIFRRFFSGFLCSLLFGLAVFQLECYAAENNFRILLLNSYHPQYQWTADLSDGVKSELLGFIPPENLHIEYMDERRFVSDPDYHQKISQLLEYKYRNFPIDLIISSDDAAFYFLIKNEFNFAQDKPVVFGGVNVLDVNVLQGKTNFTGVLEGMEIKDNINLIQSLQPEVSRVILLADKSELGVRMRQQAIQDIKLVNNLLQIEIWDDFSFDYLLKMAAQMPQDTVFLLLAIHKDNQGRYFSFEHELKKLTEISRVPVYGMWGSVMINQGVIGGMMNNPYQHGSELAKIAKEILNGQAVSSIPIKQKSEFVPTFNYMVLEKFNINKDYLPAGSLIHNQPDGFYRKYSVLINLTLFIVALLSAVVVILSFNINRRKKVEALLSDLNRDLEQRVKARTKELASKNVELESMMQNMKYLANTDVLTELPNRRAGMKRLQKLQQRYSHSRFNLSVAMIDIDYFKNINDCFGHDIGDQVLKQTADVLQDLIRPSDFAIRWGGEEFLLLLPNANTQEAYLICTRIQAGVKKIVMADNSYITLSIGLAEHLASDNTESLLKRADENLYYAKGNGRNRIEAETRS</sequence>
<organism evidence="6 7">
    <name type="scientific">Catenovulum maritimum</name>
    <dbReference type="NCBI Taxonomy" id="1513271"/>
    <lineage>
        <taxon>Bacteria</taxon>
        <taxon>Pseudomonadati</taxon>
        <taxon>Pseudomonadota</taxon>
        <taxon>Gammaproteobacteria</taxon>
        <taxon>Alteromonadales</taxon>
        <taxon>Alteromonadaceae</taxon>
        <taxon>Catenovulum</taxon>
    </lineage>
</organism>
<dbReference type="AlphaFoldDB" id="A0A0J8JQ29"/>
<evidence type="ECO:0000313" key="7">
    <source>
        <dbReference type="Proteomes" id="UP000037600"/>
    </source>
</evidence>
<dbReference type="PROSITE" id="PS50887">
    <property type="entry name" value="GGDEF"/>
    <property type="match status" value="1"/>
</dbReference>